<evidence type="ECO:0000256" key="1">
    <source>
        <dbReference type="SAM" id="MobiDB-lite"/>
    </source>
</evidence>
<name>A0ABN9YBW7_9DINO</name>
<reference evidence="2" key="1">
    <citation type="submission" date="2023-10" db="EMBL/GenBank/DDBJ databases">
        <authorList>
            <person name="Chen Y."/>
            <person name="Shah S."/>
            <person name="Dougan E. K."/>
            <person name="Thang M."/>
            <person name="Chan C."/>
        </authorList>
    </citation>
    <scope>NUCLEOTIDE SEQUENCE [LARGE SCALE GENOMIC DNA]</scope>
</reference>
<feature type="region of interest" description="Disordered" evidence="1">
    <location>
        <begin position="26"/>
        <end position="201"/>
    </location>
</feature>
<evidence type="ECO:0000313" key="3">
    <source>
        <dbReference type="Proteomes" id="UP001189429"/>
    </source>
</evidence>
<feature type="non-terminal residue" evidence="2">
    <location>
        <position position="572"/>
    </location>
</feature>
<feature type="compositionally biased region" description="Low complexity" evidence="1">
    <location>
        <begin position="153"/>
        <end position="162"/>
    </location>
</feature>
<gene>
    <name evidence="2" type="ORF">PCOR1329_LOCUS83466</name>
</gene>
<protein>
    <submittedName>
        <fullName evidence="2">Uncharacterized protein</fullName>
    </submittedName>
</protein>
<proteinExistence type="predicted"/>
<dbReference type="EMBL" id="CAUYUJ010022095">
    <property type="protein sequence ID" value="CAK0908902.1"/>
    <property type="molecule type" value="Genomic_DNA"/>
</dbReference>
<comment type="caution">
    <text evidence="2">The sequence shown here is derived from an EMBL/GenBank/DDBJ whole genome shotgun (WGS) entry which is preliminary data.</text>
</comment>
<accession>A0ABN9YBW7</accession>
<keyword evidence="3" id="KW-1185">Reference proteome</keyword>
<feature type="compositionally biased region" description="Acidic residues" evidence="1">
    <location>
        <begin position="183"/>
        <end position="199"/>
    </location>
</feature>
<feature type="compositionally biased region" description="Low complexity" evidence="1">
    <location>
        <begin position="61"/>
        <end position="97"/>
    </location>
</feature>
<dbReference type="Proteomes" id="UP001189429">
    <property type="component" value="Unassembled WGS sequence"/>
</dbReference>
<evidence type="ECO:0000313" key="2">
    <source>
        <dbReference type="EMBL" id="CAK0908902.1"/>
    </source>
</evidence>
<sequence>MAPKKLPKLPDGSRWGRLDLDNFAAPAAARASTVEGSSPLRARLSRQAPSSIASGAEMRPAEAPASSAGKRAAAASALRRPAAASSAREAAEAAVTAGEEEARGPLEGLPEAGAAGRAEDDASADPERREGAAGGGDREGRAVSEERGKASSEVEADAAAADVEAEADDLRQLAEESGGDGGELGEEEQPREEDPEVIGDDWLRSMQPRLLVDMRCDSSGSGWTPVLKEHAAYVTESMPQALSVAAFGDGMLVAAPVLTELQRVFQKHGLLSEGFRIAAHCRTDAAKSTMANQRAEVFARWCAPLGGSGRSVDDGIRGIGGLPRGAAARARGGPALLLGSCSFRRPGASGASAASILLQYAAQNSELVLVESTGGPGESIPHDELQETDEWQCLTFVVDSADYGAPFSKCSRWLLAARGGALLNMESGTEFFRVFAESVEARQIRGPPFKAFAEASATVWSDYIDDAILQREAVQTRALPVGWQKGILEYCLRNQVKMPTVAAADALFGESRWFRVLDDKKKILLALASAECRGHGFVVDLSAGLGARQPLPPGALLAGPLRGNSDFWFSGS</sequence>
<feature type="compositionally biased region" description="Basic and acidic residues" evidence="1">
    <location>
        <begin position="117"/>
        <end position="152"/>
    </location>
</feature>
<organism evidence="2 3">
    <name type="scientific">Prorocentrum cordatum</name>
    <dbReference type="NCBI Taxonomy" id="2364126"/>
    <lineage>
        <taxon>Eukaryota</taxon>
        <taxon>Sar</taxon>
        <taxon>Alveolata</taxon>
        <taxon>Dinophyceae</taxon>
        <taxon>Prorocentrales</taxon>
        <taxon>Prorocentraceae</taxon>
        <taxon>Prorocentrum</taxon>
    </lineage>
</organism>